<dbReference type="Proteomes" id="UP000830401">
    <property type="component" value="Chromosome"/>
</dbReference>
<dbReference type="Pfam" id="PF13905">
    <property type="entry name" value="Thioredoxin_8"/>
    <property type="match status" value="1"/>
</dbReference>
<protein>
    <submittedName>
        <fullName evidence="6">TlpA family protein disulfide reductase</fullName>
    </submittedName>
</protein>
<dbReference type="SUPFAM" id="SSF52833">
    <property type="entry name" value="Thioredoxin-like"/>
    <property type="match status" value="1"/>
</dbReference>
<dbReference type="CDD" id="cd02966">
    <property type="entry name" value="TlpA_like_family"/>
    <property type="match status" value="1"/>
</dbReference>
<sequence>MRAIRRLILVILVFAASIDSSYAQRKEALIINQSATTETSILFYYTDILAKDKQKSIKPGDTLHVVFDENSFDQITVRIAREHYRVRVKKPALLVWPGDVVTVRYVEATDTYTFSGKQAAELKFYDCIRHNAVSLDSWAYETFLGDLPPTLDELMCQWQDERRLTDGLLAELRNTPGVRPMVVAALTRELQLQAFLFLLRGNSYQELYYATSTYVPSSLRQYKFPGAVKMFPAVYQDSVLAQFRRLRYLQALPLSVSERRSYVATDFMEYLALAQGKPATYGALYALAKREYTGNQKEWTCYWLLYNAKRIRRPQPHLVKDYRSWMMPESRFVRSLTGQDQLTLVMPDQQLANTDTLISPSGQKTTLAQLLAKHRGKMIYLDFWASWCLPCLMEMPASAALRQHYSGKPVAFIYVSIDEDALKWQRATKQHLPKNVEQYRFANYKTARFVKRFGITSIPRHILLDKYGIMRYAEAPRPDDPELKTHIATFLAR</sequence>
<evidence type="ECO:0000313" key="7">
    <source>
        <dbReference type="Proteomes" id="UP000830401"/>
    </source>
</evidence>
<keyword evidence="3" id="KW-1015">Disulfide bond</keyword>
<comment type="subcellular location">
    <subcellularLocation>
        <location evidence="1">Cell envelope</location>
    </subcellularLocation>
</comment>
<keyword evidence="4" id="KW-0676">Redox-active center</keyword>
<gene>
    <name evidence="6" type="ORF">MUN86_19720</name>
</gene>
<dbReference type="EMBL" id="CP095061">
    <property type="protein sequence ID" value="UOQ65733.1"/>
    <property type="molecule type" value="Genomic_DNA"/>
</dbReference>
<keyword evidence="2" id="KW-0201">Cytochrome c-type biogenesis</keyword>
<dbReference type="PROSITE" id="PS51352">
    <property type="entry name" value="THIOREDOXIN_2"/>
    <property type="match status" value="1"/>
</dbReference>
<evidence type="ECO:0000256" key="1">
    <source>
        <dbReference type="ARBA" id="ARBA00004196"/>
    </source>
</evidence>
<evidence type="ECO:0000256" key="2">
    <source>
        <dbReference type="ARBA" id="ARBA00022748"/>
    </source>
</evidence>
<dbReference type="PANTHER" id="PTHR42852">
    <property type="entry name" value="THIOL:DISULFIDE INTERCHANGE PROTEIN DSBE"/>
    <property type="match status" value="1"/>
</dbReference>
<dbReference type="RefSeq" id="WP_245119713.1">
    <property type="nucleotide sequence ID" value="NZ_CP095061.1"/>
</dbReference>
<proteinExistence type="predicted"/>
<name>A0ABY4G4J1_9BACT</name>
<evidence type="ECO:0000259" key="5">
    <source>
        <dbReference type="PROSITE" id="PS51352"/>
    </source>
</evidence>
<dbReference type="InterPro" id="IPR036249">
    <property type="entry name" value="Thioredoxin-like_sf"/>
</dbReference>
<evidence type="ECO:0000256" key="4">
    <source>
        <dbReference type="ARBA" id="ARBA00023284"/>
    </source>
</evidence>
<evidence type="ECO:0000313" key="6">
    <source>
        <dbReference type="EMBL" id="UOQ65733.1"/>
    </source>
</evidence>
<evidence type="ECO:0000256" key="3">
    <source>
        <dbReference type="ARBA" id="ARBA00023157"/>
    </source>
</evidence>
<feature type="domain" description="Thioredoxin" evidence="5">
    <location>
        <begin position="340"/>
        <end position="492"/>
    </location>
</feature>
<dbReference type="InterPro" id="IPR012336">
    <property type="entry name" value="Thioredoxin-like_fold"/>
</dbReference>
<dbReference type="Gene3D" id="3.40.30.10">
    <property type="entry name" value="Glutaredoxin"/>
    <property type="match status" value="1"/>
</dbReference>
<reference evidence="6" key="1">
    <citation type="submission" date="2022-04" db="EMBL/GenBank/DDBJ databases">
        <title>Hymenobacter sp. isolated from the air.</title>
        <authorList>
            <person name="Won M."/>
            <person name="Lee C.-M."/>
            <person name="Woen H.-Y."/>
            <person name="Kwon S.-W."/>
        </authorList>
    </citation>
    <scope>NUCLEOTIDE SEQUENCE</scope>
    <source>
        <strain evidence="6">5420S-77</strain>
    </source>
</reference>
<dbReference type="InterPro" id="IPR050553">
    <property type="entry name" value="Thioredoxin_ResA/DsbE_sf"/>
</dbReference>
<dbReference type="InterPro" id="IPR013766">
    <property type="entry name" value="Thioredoxin_domain"/>
</dbReference>
<keyword evidence="7" id="KW-1185">Reference proteome</keyword>
<organism evidence="6 7">
    <name type="scientific">Hymenobacter volaticus</name>
    <dbReference type="NCBI Taxonomy" id="2932254"/>
    <lineage>
        <taxon>Bacteria</taxon>
        <taxon>Pseudomonadati</taxon>
        <taxon>Bacteroidota</taxon>
        <taxon>Cytophagia</taxon>
        <taxon>Cytophagales</taxon>
        <taxon>Hymenobacteraceae</taxon>
        <taxon>Hymenobacter</taxon>
    </lineage>
</organism>
<dbReference type="PANTHER" id="PTHR42852:SF6">
    <property type="entry name" value="THIOL:DISULFIDE INTERCHANGE PROTEIN DSBE"/>
    <property type="match status" value="1"/>
</dbReference>
<accession>A0ABY4G4J1</accession>